<feature type="region of interest" description="Disordered" evidence="1">
    <location>
        <begin position="195"/>
        <end position="216"/>
    </location>
</feature>
<comment type="caution">
    <text evidence="2">The sequence shown here is derived from an EMBL/GenBank/DDBJ whole genome shotgun (WGS) entry which is preliminary data.</text>
</comment>
<evidence type="ECO:0000313" key="3">
    <source>
        <dbReference type="Proteomes" id="UP001234178"/>
    </source>
</evidence>
<evidence type="ECO:0000256" key="1">
    <source>
        <dbReference type="SAM" id="MobiDB-lite"/>
    </source>
</evidence>
<name>A0ABQ9YVR2_9CRUS</name>
<evidence type="ECO:0000313" key="2">
    <source>
        <dbReference type="EMBL" id="KAK4004548.1"/>
    </source>
</evidence>
<accession>A0ABQ9YVR2</accession>
<reference evidence="2 3" key="1">
    <citation type="journal article" date="2023" name="Nucleic Acids Res.">
        <title>The hologenome of Daphnia magna reveals possible DNA methylation and microbiome-mediated evolution of the host genome.</title>
        <authorList>
            <person name="Chaturvedi A."/>
            <person name="Li X."/>
            <person name="Dhandapani V."/>
            <person name="Marshall H."/>
            <person name="Kissane S."/>
            <person name="Cuenca-Cambronero M."/>
            <person name="Asole G."/>
            <person name="Calvet F."/>
            <person name="Ruiz-Romero M."/>
            <person name="Marangio P."/>
            <person name="Guigo R."/>
            <person name="Rago D."/>
            <person name="Mirbahai L."/>
            <person name="Eastwood N."/>
            <person name="Colbourne J.K."/>
            <person name="Zhou J."/>
            <person name="Mallon E."/>
            <person name="Orsini L."/>
        </authorList>
    </citation>
    <scope>NUCLEOTIDE SEQUENCE [LARGE SCALE GENOMIC DNA]</scope>
    <source>
        <strain evidence="2">LRV0_1</strain>
    </source>
</reference>
<feature type="compositionally biased region" description="Polar residues" evidence="1">
    <location>
        <begin position="196"/>
        <end position="208"/>
    </location>
</feature>
<keyword evidence="3" id="KW-1185">Reference proteome</keyword>
<dbReference type="EMBL" id="JAOYFB010000001">
    <property type="protein sequence ID" value="KAK4004548.1"/>
    <property type="molecule type" value="Genomic_DNA"/>
</dbReference>
<dbReference type="Proteomes" id="UP001234178">
    <property type="component" value="Unassembled WGS sequence"/>
</dbReference>
<sequence length="352" mass="39086">MNKAIENKEPCERDEAFSFRIPPLNAIVLATCADPIPMSTLSFIMLVGAAMLVTHFRGTNSFPLDRNAAILIDVDDSHETSTTMDLPDSMESTLNKTLEEDDSLEDDRLVKAANVMASANNPAVGAVAAETQQAVPQLNVHARDGFSWDDLVKDLAKVDVPDKSQSTTQVAQVTVDHDDSLEDVLEKLADHLNVEIPTSTEPASIESSTPDDDHSLEDGKMIQQTVVQTSKIGQVPQTTSVRLVFQDDDQIDDFSLEDYAQIINPHAVQLTKMDFHHLPATLFTHPTSDDWFLMRHYMDDDFVWALGDELAKEYFWQPVKSSYNLNAGSPVTVSTDEVAQLTPVRSLWDDRL</sequence>
<gene>
    <name evidence="2" type="ORF">OUZ56_006282</name>
</gene>
<proteinExistence type="predicted"/>
<organism evidence="2 3">
    <name type="scientific">Daphnia magna</name>
    <dbReference type="NCBI Taxonomy" id="35525"/>
    <lineage>
        <taxon>Eukaryota</taxon>
        <taxon>Metazoa</taxon>
        <taxon>Ecdysozoa</taxon>
        <taxon>Arthropoda</taxon>
        <taxon>Crustacea</taxon>
        <taxon>Branchiopoda</taxon>
        <taxon>Diplostraca</taxon>
        <taxon>Cladocera</taxon>
        <taxon>Anomopoda</taxon>
        <taxon>Daphniidae</taxon>
        <taxon>Daphnia</taxon>
    </lineage>
</organism>
<protein>
    <submittedName>
        <fullName evidence="2">Uncharacterized protein</fullName>
    </submittedName>
</protein>